<dbReference type="Proteomes" id="UP001224359">
    <property type="component" value="Unassembled WGS sequence"/>
</dbReference>
<keyword evidence="1" id="KW-1133">Transmembrane helix</keyword>
<organism evidence="2 3">
    <name type="scientific">Alkalibacillus salilacus</name>
    <dbReference type="NCBI Taxonomy" id="284582"/>
    <lineage>
        <taxon>Bacteria</taxon>
        <taxon>Bacillati</taxon>
        <taxon>Bacillota</taxon>
        <taxon>Bacilli</taxon>
        <taxon>Bacillales</taxon>
        <taxon>Bacillaceae</taxon>
        <taxon>Alkalibacillus</taxon>
    </lineage>
</organism>
<name>A0ABT9VF72_9BACI</name>
<gene>
    <name evidence="2" type="ORF">J2S77_001592</name>
</gene>
<feature type="transmembrane region" description="Helical" evidence="1">
    <location>
        <begin position="51"/>
        <end position="72"/>
    </location>
</feature>
<proteinExistence type="predicted"/>
<accession>A0ABT9VF72</accession>
<evidence type="ECO:0000313" key="2">
    <source>
        <dbReference type="EMBL" id="MDQ0159608.1"/>
    </source>
</evidence>
<keyword evidence="1" id="KW-0812">Transmembrane</keyword>
<sequence>MHQFDDKFQYYKGDDLIKKINVTASILSLMYCLVAYSFVHSYFSSANSPMTWIVTIIPGGVVVIQVLFSYVIKKDYLRNIVEKDSRK</sequence>
<protein>
    <submittedName>
        <fullName evidence="2">Uncharacterized protein</fullName>
    </submittedName>
</protein>
<keyword evidence="3" id="KW-1185">Reference proteome</keyword>
<comment type="caution">
    <text evidence="2">The sequence shown here is derived from an EMBL/GenBank/DDBJ whole genome shotgun (WGS) entry which is preliminary data.</text>
</comment>
<reference evidence="2 3" key="1">
    <citation type="submission" date="2023-07" db="EMBL/GenBank/DDBJ databases">
        <title>Genomic Encyclopedia of Type Strains, Phase IV (KMG-IV): sequencing the most valuable type-strain genomes for metagenomic binning, comparative biology and taxonomic classification.</title>
        <authorList>
            <person name="Goeker M."/>
        </authorList>
    </citation>
    <scope>NUCLEOTIDE SEQUENCE [LARGE SCALE GENOMIC DNA]</scope>
    <source>
        <strain evidence="2 3">DSM 16460</strain>
    </source>
</reference>
<keyword evidence="1" id="KW-0472">Membrane</keyword>
<evidence type="ECO:0000313" key="3">
    <source>
        <dbReference type="Proteomes" id="UP001224359"/>
    </source>
</evidence>
<feature type="transmembrane region" description="Helical" evidence="1">
    <location>
        <begin position="20"/>
        <end position="39"/>
    </location>
</feature>
<dbReference type="EMBL" id="JAUSTQ010000005">
    <property type="protein sequence ID" value="MDQ0159608.1"/>
    <property type="molecule type" value="Genomic_DNA"/>
</dbReference>
<evidence type="ECO:0000256" key="1">
    <source>
        <dbReference type="SAM" id="Phobius"/>
    </source>
</evidence>